<evidence type="ECO:0000259" key="9">
    <source>
        <dbReference type="PROSITE" id="PS50850"/>
    </source>
</evidence>
<evidence type="ECO:0000256" key="8">
    <source>
        <dbReference type="SAM" id="Phobius"/>
    </source>
</evidence>
<comment type="similarity">
    <text evidence="2">Belongs to the major facilitator superfamily. TCR/Tet family.</text>
</comment>
<dbReference type="GO" id="GO:0022857">
    <property type="term" value="F:transmembrane transporter activity"/>
    <property type="evidence" value="ECO:0007669"/>
    <property type="project" value="InterPro"/>
</dbReference>
<feature type="transmembrane region" description="Helical" evidence="8">
    <location>
        <begin position="114"/>
        <end position="133"/>
    </location>
</feature>
<evidence type="ECO:0000256" key="4">
    <source>
        <dbReference type="ARBA" id="ARBA00022692"/>
    </source>
</evidence>
<protein>
    <submittedName>
        <fullName evidence="10">Major facilitator superfamily transporter</fullName>
    </submittedName>
</protein>
<comment type="caution">
    <text evidence="10">The sequence shown here is derived from an EMBL/GenBank/DDBJ whole genome shotgun (WGS) entry which is preliminary data.</text>
</comment>
<feature type="transmembrane region" description="Helical" evidence="8">
    <location>
        <begin position="201"/>
        <end position="222"/>
    </location>
</feature>
<feature type="transmembrane region" description="Helical" evidence="8">
    <location>
        <begin position="457"/>
        <end position="476"/>
    </location>
</feature>
<evidence type="ECO:0000256" key="5">
    <source>
        <dbReference type="ARBA" id="ARBA00022989"/>
    </source>
</evidence>
<evidence type="ECO:0000256" key="6">
    <source>
        <dbReference type="ARBA" id="ARBA00023136"/>
    </source>
</evidence>
<evidence type="ECO:0000313" key="10">
    <source>
        <dbReference type="EMBL" id="KPA38348.1"/>
    </source>
</evidence>
<dbReference type="PROSITE" id="PS50850">
    <property type="entry name" value="MFS"/>
    <property type="match status" value="1"/>
</dbReference>
<dbReference type="GO" id="GO:0005886">
    <property type="term" value="C:plasma membrane"/>
    <property type="evidence" value="ECO:0007669"/>
    <property type="project" value="TreeGrafter"/>
</dbReference>
<dbReference type="InterPro" id="IPR036259">
    <property type="entry name" value="MFS_trans_sf"/>
</dbReference>
<dbReference type="PANTHER" id="PTHR23501:SF12">
    <property type="entry name" value="MAJOR FACILITATOR SUPERFAMILY (MFS) PROFILE DOMAIN-CONTAINING PROTEIN-RELATED"/>
    <property type="match status" value="1"/>
</dbReference>
<reference evidence="10 11" key="1">
    <citation type="submission" date="2015-04" db="EMBL/GenBank/DDBJ databases">
        <title>The draft genome sequence of Fusarium langsethiae, a T-2/HT-2 mycotoxin producer.</title>
        <authorList>
            <person name="Lysoe E."/>
            <person name="Divon H.H."/>
            <person name="Terzi V."/>
            <person name="Orru L."/>
            <person name="Lamontanara A."/>
            <person name="Kolseth A.-K."/>
            <person name="Frandsen R.J."/>
            <person name="Nielsen K."/>
            <person name="Thrane U."/>
        </authorList>
    </citation>
    <scope>NUCLEOTIDE SEQUENCE [LARGE SCALE GENOMIC DNA]</scope>
    <source>
        <strain evidence="10 11">Fl201059</strain>
    </source>
</reference>
<comment type="subcellular location">
    <subcellularLocation>
        <location evidence="1">Membrane</location>
        <topology evidence="1">Multi-pass membrane protein</topology>
    </subcellularLocation>
</comment>
<gene>
    <name evidence="10" type="ORF">FLAG1_08813</name>
</gene>
<dbReference type="AlphaFoldDB" id="A0A0M9ERD4"/>
<keyword evidence="3" id="KW-0813">Transport</keyword>
<sequence length="483" mass="51880">MDDHQIKSTVSDKHASQHDLGATTYGITDNARQEGSKSPRDLHGWKWALSYTAMLSTTFLFALDNTIVADIQPAIVRDLGQIHLLPRVGTGFALGTMVILPLSKAYGIFSIRNLYLANIVLFEIGGALCGAAPSMEAMVLGRVIAGVGGAGMYAGTLTYVAVCTSIKERATYMAGSTVVWGLGTALGPVIGGAFAESSATWRWGFYINLVVGAIFCPAYLLLFPSIDPQPTMSLCGKLKTMDWPMTIAFLSGSTFLIIAISFGGTLYKWNSGAMIAFWTLSGSFLVFTVLLLRFHPDASRQNQLWPARFLKMPVAMNMQLQVFLSGGIILVQKPTPAGRRGKANVRQSITYYIPLYFQFIRGDGPLDAGSLVAAKEVANAIAVMTIAQNLGMVLFLSLGGCVFQNIAMKEIGKALPQLPTDQVSALIAGTSSDAFQSLSGPEESVVITSITSAIRCIWLLFTIAAAISFIFSLPLARVRLEKA</sequence>
<feature type="transmembrane region" description="Helical" evidence="8">
    <location>
        <begin position="47"/>
        <end position="64"/>
    </location>
</feature>
<feature type="transmembrane region" description="Helical" evidence="8">
    <location>
        <begin position="174"/>
        <end position="195"/>
    </location>
</feature>
<evidence type="ECO:0000256" key="7">
    <source>
        <dbReference type="ARBA" id="ARBA00023180"/>
    </source>
</evidence>
<keyword evidence="11" id="KW-1185">Reference proteome</keyword>
<evidence type="ECO:0000256" key="1">
    <source>
        <dbReference type="ARBA" id="ARBA00004141"/>
    </source>
</evidence>
<feature type="transmembrane region" description="Helical" evidence="8">
    <location>
        <begin position="84"/>
        <end position="102"/>
    </location>
</feature>
<dbReference type="InterPro" id="IPR011701">
    <property type="entry name" value="MFS"/>
</dbReference>
<evidence type="ECO:0000256" key="2">
    <source>
        <dbReference type="ARBA" id="ARBA00007520"/>
    </source>
</evidence>
<keyword evidence="4 8" id="KW-0812">Transmembrane</keyword>
<feature type="domain" description="Major facilitator superfamily (MFS) profile" evidence="9">
    <location>
        <begin position="50"/>
        <end position="483"/>
    </location>
</feature>
<dbReference type="EMBL" id="JXCE01000288">
    <property type="protein sequence ID" value="KPA38348.1"/>
    <property type="molecule type" value="Genomic_DNA"/>
</dbReference>
<evidence type="ECO:0000256" key="3">
    <source>
        <dbReference type="ARBA" id="ARBA00022448"/>
    </source>
</evidence>
<dbReference type="Proteomes" id="UP000037904">
    <property type="component" value="Unassembled WGS sequence"/>
</dbReference>
<keyword evidence="6 8" id="KW-0472">Membrane</keyword>
<name>A0A0M9ERD4_FUSLA</name>
<organism evidence="10 11">
    <name type="scientific">Fusarium langsethiae</name>
    <dbReference type="NCBI Taxonomy" id="179993"/>
    <lineage>
        <taxon>Eukaryota</taxon>
        <taxon>Fungi</taxon>
        <taxon>Dikarya</taxon>
        <taxon>Ascomycota</taxon>
        <taxon>Pezizomycotina</taxon>
        <taxon>Sordariomycetes</taxon>
        <taxon>Hypocreomycetidae</taxon>
        <taxon>Hypocreales</taxon>
        <taxon>Nectriaceae</taxon>
        <taxon>Fusarium</taxon>
    </lineage>
</organism>
<dbReference type="InterPro" id="IPR020846">
    <property type="entry name" value="MFS_dom"/>
</dbReference>
<feature type="transmembrane region" description="Helical" evidence="8">
    <location>
        <begin position="314"/>
        <end position="332"/>
    </location>
</feature>
<feature type="transmembrane region" description="Helical" evidence="8">
    <location>
        <begin position="273"/>
        <end position="294"/>
    </location>
</feature>
<dbReference type="SUPFAM" id="SSF103473">
    <property type="entry name" value="MFS general substrate transporter"/>
    <property type="match status" value="1"/>
</dbReference>
<keyword evidence="5 8" id="KW-1133">Transmembrane helix</keyword>
<keyword evidence="7" id="KW-0325">Glycoprotein</keyword>
<proteinExistence type="inferred from homology"/>
<dbReference type="PANTHER" id="PTHR23501">
    <property type="entry name" value="MAJOR FACILITATOR SUPERFAMILY"/>
    <property type="match status" value="1"/>
</dbReference>
<dbReference type="Pfam" id="PF07690">
    <property type="entry name" value="MFS_1"/>
    <property type="match status" value="1"/>
</dbReference>
<evidence type="ECO:0000313" key="11">
    <source>
        <dbReference type="Proteomes" id="UP000037904"/>
    </source>
</evidence>
<accession>A0A0M9ERD4</accession>
<feature type="transmembrane region" description="Helical" evidence="8">
    <location>
        <begin position="243"/>
        <end position="267"/>
    </location>
</feature>
<feature type="transmembrane region" description="Helical" evidence="8">
    <location>
        <begin position="139"/>
        <end position="162"/>
    </location>
</feature>
<dbReference type="Gene3D" id="1.20.1250.20">
    <property type="entry name" value="MFS general substrate transporter like domains"/>
    <property type="match status" value="1"/>
</dbReference>
<feature type="transmembrane region" description="Helical" evidence="8">
    <location>
        <begin position="380"/>
        <end position="403"/>
    </location>
</feature>